<evidence type="ECO:0000256" key="1">
    <source>
        <dbReference type="ARBA" id="ARBA00004571"/>
    </source>
</evidence>
<dbReference type="Pfam" id="PF07715">
    <property type="entry name" value="Plug"/>
    <property type="match status" value="1"/>
</dbReference>
<evidence type="ECO:0000256" key="6">
    <source>
        <dbReference type="ARBA" id="ARBA00023136"/>
    </source>
</evidence>
<keyword evidence="12" id="KW-0675">Receptor</keyword>
<evidence type="ECO:0000313" key="12">
    <source>
        <dbReference type="EMBL" id="TPW33916.1"/>
    </source>
</evidence>
<comment type="similarity">
    <text evidence="8">Belongs to the TonB-dependent receptor family.</text>
</comment>
<evidence type="ECO:0000259" key="10">
    <source>
        <dbReference type="Pfam" id="PF00593"/>
    </source>
</evidence>
<evidence type="ECO:0000256" key="4">
    <source>
        <dbReference type="ARBA" id="ARBA00022692"/>
    </source>
</evidence>
<keyword evidence="7" id="KW-0998">Cell outer membrane</keyword>
<dbReference type="AlphaFoldDB" id="A0A506UKQ8"/>
<keyword evidence="2" id="KW-0813">Transport</keyword>
<dbReference type="EMBL" id="SORZ01000002">
    <property type="protein sequence ID" value="TPW33916.1"/>
    <property type="molecule type" value="Genomic_DNA"/>
</dbReference>
<feature type="region of interest" description="Disordered" evidence="9">
    <location>
        <begin position="1"/>
        <end position="25"/>
    </location>
</feature>
<sequence length="772" mass="84134">MPPAPVFQPVPTGFPQGTQPQRTRKDRHLPAGLVLAGLWLVTAIVVRAAPAALAPAADTPVERINVTARRHDAAPFTQSAETTSLFRDVPGFSAWNTGGTTDLPVLNGMAADRVASFVDGMRLGADCPNEMNPALSLVSPDLMARSSATAGITSVSMGGDSTGGTVSVSRRPPQFARRQDSVLVTGDGRGDWGSNGGRSGASGGFTVATDQLSLRYSGAYAHATDYTAGGSRAPGKGGGRVASTSYLTFNQAVTAGLRHGNHLFDFTFSQQDVPYEAFPNQYMDETNNRTTVVNGHYTGSFDWGVLEARGFWERVIHAMNMLGDKGGHGPAPMGASMGMRAMAGMGPMRAERGMPMNSDGREAGYDLRATVNLSTTQVVRLGSAFEHHGLNDWWPAVPGSMMMGPGTWHEINHGRRDHLGNFVQWNAQWSPRFSTEAGMRSDLVMMNTGRVSPYSWNAMGMSGGASDIMAARAFNAARRRRTDSNFDATLLARWEATPFLHLEGGWARKTRSPNFYERYAWGVSSMASRMIGWFGDGNGYVGTLNLKPEVANTFSFTLRFHDPLSSNRRWEMEVQPFFTATHNYIDVNRTARLGPGIYRLKFANHRAQSYGLNARGQALLWHSPLMGEGRLSAVLSWVRGQDLTMHSGLYQQMPLNGRLRFEESRGPWSAHAEVILVKAKKTVDWVRDEPRTPGYALLGLGASYRWHAGRPSTEPPTLQLDVSLENLLNQRYYLPLGGRDLSGGMGNTMTQDGPPPVLAMGRSLNLTLRGHF</sequence>
<organism evidence="12 13">
    <name type="scientific">Oecophyllibacter saccharovorans</name>
    <dbReference type="NCBI Taxonomy" id="2558360"/>
    <lineage>
        <taxon>Bacteria</taxon>
        <taxon>Pseudomonadati</taxon>
        <taxon>Pseudomonadota</taxon>
        <taxon>Alphaproteobacteria</taxon>
        <taxon>Acetobacterales</taxon>
        <taxon>Acetobacteraceae</taxon>
        <taxon>Oecophyllibacter</taxon>
    </lineage>
</organism>
<dbReference type="Pfam" id="PF00593">
    <property type="entry name" value="TonB_dep_Rec_b-barrel"/>
    <property type="match status" value="1"/>
</dbReference>
<keyword evidence="3" id="KW-1134">Transmembrane beta strand</keyword>
<dbReference type="GO" id="GO:0009279">
    <property type="term" value="C:cell outer membrane"/>
    <property type="evidence" value="ECO:0007669"/>
    <property type="project" value="UniProtKB-SubCell"/>
</dbReference>
<dbReference type="InterPro" id="IPR012910">
    <property type="entry name" value="Plug_dom"/>
</dbReference>
<dbReference type="GO" id="GO:0015344">
    <property type="term" value="F:siderophore uptake transmembrane transporter activity"/>
    <property type="evidence" value="ECO:0007669"/>
    <property type="project" value="TreeGrafter"/>
</dbReference>
<keyword evidence="4" id="KW-0812">Transmembrane</keyword>
<protein>
    <submittedName>
        <fullName evidence="12">TonB-dependent receptor</fullName>
    </submittedName>
</protein>
<dbReference type="SUPFAM" id="SSF56935">
    <property type="entry name" value="Porins"/>
    <property type="match status" value="1"/>
</dbReference>
<keyword evidence="5 8" id="KW-0798">TonB box</keyword>
<evidence type="ECO:0000256" key="3">
    <source>
        <dbReference type="ARBA" id="ARBA00022452"/>
    </source>
</evidence>
<dbReference type="PANTHER" id="PTHR30069">
    <property type="entry name" value="TONB-DEPENDENT OUTER MEMBRANE RECEPTOR"/>
    <property type="match status" value="1"/>
</dbReference>
<dbReference type="InterPro" id="IPR039426">
    <property type="entry name" value="TonB-dep_rcpt-like"/>
</dbReference>
<dbReference type="Gene3D" id="2.170.130.10">
    <property type="entry name" value="TonB-dependent receptor, plug domain"/>
    <property type="match status" value="1"/>
</dbReference>
<keyword evidence="13" id="KW-1185">Reference proteome</keyword>
<dbReference type="InterPro" id="IPR037066">
    <property type="entry name" value="Plug_dom_sf"/>
</dbReference>
<feature type="domain" description="TonB-dependent receptor plug" evidence="11">
    <location>
        <begin position="59"/>
        <end position="165"/>
    </location>
</feature>
<dbReference type="Proteomes" id="UP000315037">
    <property type="component" value="Unassembled WGS sequence"/>
</dbReference>
<dbReference type="PANTHER" id="PTHR30069:SF49">
    <property type="entry name" value="OUTER MEMBRANE PROTEIN C"/>
    <property type="match status" value="1"/>
</dbReference>
<evidence type="ECO:0000313" key="13">
    <source>
        <dbReference type="Proteomes" id="UP000315037"/>
    </source>
</evidence>
<name>A0A506UKQ8_9PROT</name>
<evidence type="ECO:0000259" key="11">
    <source>
        <dbReference type="Pfam" id="PF07715"/>
    </source>
</evidence>
<evidence type="ECO:0000256" key="2">
    <source>
        <dbReference type="ARBA" id="ARBA00022448"/>
    </source>
</evidence>
<gene>
    <name evidence="12" type="ORF">E3202_04825</name>
</gene>
<evidence type="ECO:0000256" key="7">
    <source>
        <dbReference type="ARBA" id="ARBA00023237"/>
    </source>
</evidence>
<comment type="subcellular location">
    <subcellularLocation>
        <location evidence="1">Cell outer membrane</location>
        <topology evidence="1">Multi-pass membrane protein</topology>
    </subcellularLocation>
</comment>
<keyword evidence="6 8" id="KW-0472">Membrane</keyword>
<dbReference type="Gene3D" id="2.40.170.20">
    <property type="entry name" value="TonB-dependent receptor, beta-barrel domain"/>
    <property type="match status" value="1"/>
</dbReference>
<reference evidence="12 13" key="1">
    <citation type="submission" date="2019-03" db="EMBL/GenBank/DDBJ databases">
        <title>The complete genome sequence of Neokomagataea sp. Jb2 NBRC113641.</title>
        <authorList>
            <person name="Chua K.-O."/>
            <person name="Chan K.-G."/>
            <person name="See-Too W.-S."/>
        </authorList>
    </citation>
    <scope>NUCLEOTIDE SEQUENCE [LARGE SCALE GENOMIC DNA]</scope>
    <source>
        <strain evidence="12 13">Jb2</strain>
    </source>
</reference>
<evidence type="ECO:0000256" key="9">
    <source>
        <dbReference type="SAM" id="MobiDB-lite"/>
    </source>
</evidence>
<dbReference type="InterPro" id="IPR000531">
    <property type="entry name" value="Beta-barrel_TonB"/>
</dbReference>
<accession>A0A506UKQ8</accession>
<proteinExistence type="inferred from homology"/>
<dbReference type="GO" id="GO:0044718">
    <property type="term" value="P:siderophore transmembrane transport"/>
    <property type="evidence" value="ECO:0007669"/>
    <property type="project" value="TreeGrafter"/>
</dbReference>
<dbReference type="InterPro" id="IPR036942">
    <property type="entry name" value="Beta-barrel_TonB_sf"/>
</dbReference>
<feature type="domain" description="TonB-dependent receptor-like beta-barrel" evidence="10">
    <location>
        <begin position="258"/>
        <end position="727"/>
    </location>
</feature>
<comment type="caution">
    <text evidence="12">The sequence shown here is derived from an EMBL/GenBank/DDBJ whole genome shotgun (WGS) entry which is preliminary data.</text>
</comment>
<evidence type="ECO:0000256" key="8">
    <source>
        <dbReference type="RuleBase" id="RU003357"/>
    </source>
</evidence>
<evidence type="ECO:0000256" key="5">
    <source>
        <dbReference type="ARBA" id="ARBA00023077"/>
    </source>
</evidence>